<evidence type="ECO:0008006" key="4">
    <source>
        <dbReference type="Google" id="ProtNLM"/>
    </source>
</evidence>
<dbReference type="Proteomes" id="UP000180254">
    <property type="component" value="Unassembled WGS sequence"/>
</dbReference>
<accession>A0A1S1V489</accession>
<feature type="transmembrane region" description="Helical" evidence="1">
    <location>
        <begin position="417"/>
        <end position="435"/>
    </location>
</feature>
<keyword evidence="1" id="KW-1133">Transmembrane helix</keyword>
<organism evidence="2 3">
    <name type="scientific">Andreesenia angusta</name>
    <dbReference type="NCBI Taxonomy" id="39480"/>
    <lineage>
        <taxon>Bacteria</taxon>
        <taxon>Bacillati</taxon>
        <taxon>Bacillota</taxon>
        <taxon>Tissierellia</taxon>
        <taxon>Tissierellales</taxon>
        <taxon>Gottschalkiaceae</taxon>
        <taxon>Andreesenia</taxon>
    </lineage>
</organism>
<feature type="transmembrane region" description="Helical" evidence="1">
    <location>
        <begin position="372"/>
        <end position="397"/>
    </location>
</feature>
<evidence type="ECO:0000313" key="3">
    <source>
        <dbReference type="Proteomes" id="UP000180254"/>
    </source>
</evidence>
<feature type="transmembrane region" description="Helical" evidence="1">
    <location>
        <begin position="349"/>
        <end position="365"/>
    </location>
</feature>
<gene>
    <name evidence="2" type="ORF">EUAN_22070</name>
</gene>
<name>A0A1S1V489_9FIRM</name>
<protein>
    <recommendedName>
        <fullName evidence="4">DUF1576 domain-containing protein</fullName>
    </recommendedName>
</protein>
<feature type="transmembrane region" description="Helical" evidence="1">
    <location>
        <begin position="298"/>
        <end position="320"/>
    </location>
</feature>
<proteinExistence type="predicted"/>
<dbReference type="EMBL" id="MKIE01000013">
    <property type="protein sequence ID" value="OHW61463.1"/>
    <property type="molecule type" value="Genomic_DNA"/>
</dbReference>
<feature type="transmembrane region" description="Helical" evidence="1">
    <location>
        <begin position="180"/>
        <end position="201"/>
    </location>
</feature>
<feature type="transmembrane region" description="Helical" evidence="1">
    <location>
        <begin position="77"/>
        <end position="102"/>
    </location>
</feature>
<feature type="transmembrane region" description="Helical" evidence="1">
    <location>
        <begin position="34"/>
        <end position="53"/>
    </location>
</feature>
<dbReference type="AlphaFoldDB" id="A0A1S1V489"/>
<keyword evidence="1" id="KW-0812">Transmembrane</keyword>
<sequence length="484" mass="52037">MRKLAKKAILYLEKIGYVPTGSLGTVEERKRCKILSNIMIGFSLAIILFGVLMDSPANILPGLFNIIIEPDYLITDYIGVGGIGATFVNAGLLTLMATVLLLKMKDIEFKGMSLAAILTFSGFSFFGKNLVNVWPIMIGVYLYARWKKESFSKHVYTALFGTALAPMITSIALEMPYSTPVNIVIAAVAGVGIGFIFAPVAAELVKFHQGFDLYNIGFAAGMIGTMIVLVAKSYGFAQEPRLIWTDTYTFEIGVLIYAISAVFVLLGLLLGGKRAIEGFKKILCTCGRLFGHGYVERAGFAATLINMGVTLAFMTTFILLIGGDLNGPVLAGLLTVMGFAAMGKNLRNIIPILIGIMLGGLTKTWSINDPAIILAFLFGTGLAPVSGEFGPIFGILVGFVHSSVVLNVGSLHGGFNLYNNGFSIGIVTGFLIPVMETIKKVKVIRLGDENHKAHMEEVEKSLVSLEIEGEVANVMNSSLEVEPD</sequence>
<dbReference type="OrthoDB" id="9776502at2"/>
<feature type="transmembrane region" description="Helical" evidence="1">
    <location>
        <begin position="155"/>
        <end position="173"/>
    </location>
</feature>
<keyword evidence="3" id="KW-1185">Reference proteome</keyword>
<keyword evidence="1" id="KW-0472">Membrane</keyword>
<feature type="transmembrane region" description="Helical" evidence="1">
    <location>
        <begin position="114"/>
        <end position="143"/>
    </location>
</feature>
<dbReference type="InterPro" id="IPR011470">
    <property type="entry name" value="DUF1576"/>
</dbReference>
<dbReference type="Pfam" id="PF07613">
    <property type="entry name" value="DUF1576"/>
    <property type="match status" value="2"/>
</dbReference>
<feature type="transmembrane region" description="Helical" evidence="1">
    <location>
        <begin position="327"/>
        <end position="343"/>
    </location>
</feature>
<feature type="transmembrane region" description="Helical" evidence="1">
    <location>
        <begin position="252"/>
        <end position="271"/>
    </location>
</feature>
<comment type="caution">
    <text evidence="2">The sequence shown here is derived from an EMBL/GenBank/DDBJ whole genome shotgun (WGS) entry which is preliminary data.</text>
</comment>
<evidence type="ECO:0000256" key="1">
    <source>
        <dbReference type="SAM" id="Phobius"/>
    </source>
</evidence>
<evidence type="ECO:0000313" key="2">
    <source>
        <dbReference type="EMBL" id="OHW61463.1"/>
    </source>
</evidence>
<feature type="transmembrane region" description="Helical" evidence="1">
    <location>
        <begin position="213"/>
        <end position="231"/>
    </location>
</feature>
<reference evidence="2 3" key="1">
    <citation type="submission" date="2016-09" db="EMBL/GenBank/DDBJ databases">
        <title>Genome sequence of Eubacterium angustum.</title>
        <authorList>
            <person name="Poehlein A."/>
            <person name="Daniel R."/>
        </authorList>
    </citation>
    <scope>NUCLEOTIDE SEQUENCE [LARGE SCALE GENOMIC DNA]</scope>
    <source>
        <strain evidence="2 3">DSM 1989</strain>
    </source>
</reference>